<evidence type="ECO:0000256" key="1">
    <source>
        <dbReference type="SAM" id="MobiDB-lite"/>
    </source>
</evidence>
<proteinExistence type="predicted"/>
<evidence type="ECO:0000313" key="3">
    <source>
        <dbReference type="Proteomes" id="UP001374579"/>
    </source>
</evidence>
<sequence length="101" mass="11141">MNEPDWKQLELTANSPKSRVKEQERSCSRIMREQVEMSAAALYSTIPLLPELEQSLSSLSAGGELGMEGLRRVMLSSEALMDDSVCLPPLHESSVDCETGQ</sequence>
<dbReference type="Proteomes" id="UP001374579">
    <property type="component" value="Unassembled WGS sequence"/>
</dbReference>
<comment type="caution">
    <text evidence="2">The sequence shown here is derived from an EMBL/GenBank/DDBJ whole genome shotgun (WGS) entry which is preliminary data.</text>
</comment>
<organism evidence="2 3">
    <name type="scientific">Littorina saxatilis</name>
    <dbReference type="NCBI Taxonomy" id="31220"/>
    <lineage>
        <taxon>Eukaryota</taxon>
        <taxon>Metazoa</taxon>
        <taxon>Spiralia</taxon>
        <taxon>Lophotrochozoa</taxon>
        <taxon>Mollusca</taxon>
        <taxon>Gastropoda</taxon>
        <taxon>Caenogastropoda</taxon>
        <taxon>Littorinimorpha</taxon>
        <taxon>Littorinoidea</taxon>
        <taxon>Littorinidae</taxon>
        <taxon>Littorina</taxon>
    </lineage>
</organism>
<dbReference type="EMBL" id="JBAMIC010000315">
    <property type="protein sequence ID" value="KAK7089844.1"/>
    <property type="molecule type" value="Genomic_DNA"/>
</dbReference>
<feature type="region of interest" description="Disordered" evidence="1">
    <location>
        <begin position="1"/>
        <end position="26"/>
    </location>
</feature>
<protein>
    <submittedName>
        <fullName evidence="2">Uncharacterized protein</fullName>
    </submittedName>
</protein>
<keyword evidence="3" id="KW-1185">Reference proteome</keyword>
<gene>
    <name evidence="2" type="ORF">V1264_024184</name>
</gene>
<dbReference type="AlphaFoldDB" id="A0AAN9AND4"/>
<reference evidence="2 3" key="1">
    <citation type="submission" date="2024-02" db="EMBL/GenBank/DDBJ databases">
        <title>Chromosome-scale genome assembly of the rough periwinkle Littorina saxatilis.</title>
        <authorList>
            <person name="De Jode A."/>
            <person name="Faria R."/>
            <person name="Formenti G."/>
            <person name="Sims Y."/>
            <person name="Smith T.P."/>
            <person name="Tracey A."/>
            <person name="Wood J.M.D."/>
            <person name="Zagrodzka Z.B."/>
            <person name="Johannesson K."/>
            <person name="Butlin R.K."/>
            <person name="Leder E.H."/>
        </authorList>
    </citation>
    <scope>NUCLEOTIDE SEQUENCE [LARGE SCALE GENOMIC DNA]</scope>
    <source>
        <strain evidence="2">Snail1</strain>
        <tissue evidence="2">Muscle</tissue>
    </source>
</reference>
<name>A0AAN9AND4_9CAEN</name>
<accession>A0AAN9AND4</accession>
<evidence type="ECO:0000313" key="2">
    <source>
        <dbReference type="EMBL" id="KAK7089844.1"/>
    </source>
</evidence>